<evidence type="ECO:0000313" key="2">
    <source>
        <dbReference type="Proteomes" id="UP000039865"/>
    </source>
</evidence>
<reference evidence="1 2" key="1">
    <citation type="submission" date="2014-06" db="EMBL/GenBank/DDBJ databases">
        <authorList>
            <person name="Swart Estienne"/>
        </authorList>
    </citation>
    <scope>NUCLEOTIDE SEQUENCE [LARGE SCALE GENOMIC DNA]</scope>
    <source>
        <strain evidence="1 2">130c</strain>
    </source>
</reference>
<proteinExistence type="predicted"/>
<keyword evidence="2" id="KW-1185">Reference proteome</keyword>
<dbReference type="EMBL" id="CCKQ01011897">
    <property type="protein sequence ID" value="CDW83496.1"/>
    <property type="molecule type" value="Genomic_DNA"/>
</dbReference>
<dbReference type="InParanoid" id="A0A078ANJ4"/>
<protein>
    <submittedName>
        <fullName evidence="1">Uncharacterized protein</fullName>
    </submittedName>
</protein>
<gene>
    <name evidence="1" type="primary">Contig6343.g6796</name>
    <name evidence="1" type="ORF">STYLEM_12544</name>
</gene>
<dbReference type="Proteomes" id="UP000039865">
    <property type="component" value="Unassembled WGS sequence"/>
</dbReference>
<dbReference type="AlphaFoldDB" id="A0A078ANJ4"/>
<evidence type="ECO:0000313" key="1">
    <source>
        <dbReference type="EMBL" id="CDW83496.1"/>
    </source>
</evidence>
<dbReference type="OrthoDB" id="292938at2759"/>
<name>A0A078ANJ4_STYLE</name>
<accession>A0A078ANJ4</accession>
<sequence>MLCSGLKDEYYYWEFINIFRKIFLIRFQPYQNPLINELEKREMMCLFFANRLRFLTFLKIKAINIDEKLSKDSSKSLKELMIQEIVMDPNFGIITIISTNNYQDESSQSRGYGSQYITFKSKTNMKKGNRKSEIQKNMNLAFKTFKNSDTSSTKRLYEKDLIDIFSKTKDKSKISKKMQYGQHRQVQQQKSLQDVYRNSNHNFVIKTGSTSNHQLIATENQILNVSQKLKMENMFKSRRSNQLIETKNGKVVN</sequence>
<organism evidence="1 2">
    <name type="scientific">Stylonychia lemnae</name>
    <name type="common">Ciliate</name>
    <dbReference type="NCBI Taxonomy" id="5949"/>
    <lineage>
        <taxon>Eukaryota</taxon>
        <taxon>Sar</taxon>
        <taxon>Alveolata</taxon>
        <taxon>Ciliophora</taxon>
        <taxon>Intramacronucleata</taxon>
        <taxon>Spirotrichea</taxon>
        <taxon>Stichotrichia</taxon>
        <taxon>Sporadotrichida</taxon>
        <taxon>Oxytrichidae</taxon>
        <taxon>Stylonychinae</taxon>
        <taxon>Stylonychia</taxon>
    </lineage>
</organism>